<name>A0A6A5TGK0_9PLEO</name>
<reference evidence="2" key="1">
    <citation type="journal article" date="2020" name="Stud. Mycol.">
        <title>101 Dothideomycetes genomes: a test case for predicting lifestyles and emergence of pathogens.</title>
        <authorList>
            <person name="Haridas S."/>
            <person name="Albert R."/>
            <person name="Binder M."/>
            <person name="Bloem J."/>
            <person name="Labutti K."/>
            <person name="Salamov A."/>
            <person name="Andreopoulos B."/>
            <person name="Baker S."/>
            <person name="Barry K."/>
            <person name="Bills G."/>
            <person name="Bluhm B."/>
            <person name="Cannon C."/>
            <person name="Castanera R."/>
            <person name="Culley D."/>
            <person name="Daum C."/>
            <person name="Ezra D."/>
            <person name="Gonzalez J."/>
            <person name="Henrissat B."/>
            <person name="Kuo A."/>
            <person name="Liang C."/>
            <person name="Lipzen A."/>
            <person name="Lutzoni F."/>
            <person name="Magnuson J."/>
            <person name="Mondo S."/>
            <person name="Nolan M."/>
            <person name="Ohm R."/>
            <person name="Pangilinan J."/>
            <person name="Park H.-J."/>
            <person name="Ramirez L."/>
            <person name="Alfaro M."/>
            <person name="Sun H."/>
            <person name="Tritt A."/>
            <person name="Yoshinaga Y."/>
            <person name="Zwiers L.-H."/>
            <person name="Turgeon B."/>
            <person name="Goodwin S."/>
            <person name="Spatafora J."/>
            <person name="Crous P."/>
            <person name="Grigoriev I."/>
        </authorList>
    </citation>
    <scope>NUCLEOTIDE SEQUENCE</scope>
    <source>
        <strain evidence="2">CBS 675.92</strain>
    </source>
</reference>
<dbReference type="Proteomes" id="UP000800035">
    <property type="component" value="Unassembled WGS sequence"/>
</dbReference>
<evidence type="ECO:0000313" key="3">
    <source>
        <dbReference type="Proteomes" id="UP000800035"/>
    </source>
</evidence>
<feature type="region of interest" description="Disordered" evidence="1">
    <location>
        <begin position="111"/>
        <end position="140"/>
    </location>
</feature>
<dbReference type="AlphaFoldDB" id="A0A6A5TGK0"/>
<proteinExistence type="predicted"/>
<accession>A0A6A5TGK0</accession>
<gene>
    <name evidence="2" type="ORF">CC80DRAFT_208923</name>
</gene>
<evidence type="ECO:0000313" key="2">
    <source>
        <dbReference type="EMBL" id="KAF1951300.1"/>
    </source>
</evidence>
<sequence>MPSREEHTGVSALCHRVAGFLKISPPSLRPLCPPNPSLLALEAAPQRITLREACRSTIPLTPSSTIVFRRWIASSPKPQLMAHPFMDLSSRPVCCQRPAASSEPQLCVVKSASRPPRHAKPLRTANHGGQGVPSACRQASRRWHKRNLQLRLSPPTRTTIKSQALAALTTDT</sequence>
<organism evidence="2 3">
    <name type="scientific">Byssothecium circinans</name>
    <dbReference type="NCBI Taxonomy" id="147558"/>
    <lineage>
        <taxon>Eukaryota</taxon>
        <taxon>Fungi</taxon>
        <taxon>Dikarya</taxon>
        <taxon>Ascomycota</taxon>
        <taxon>Pezizomycotina</taxon>
        <taxon>Dothideomycetes</taxon>
        <taxon>Pleosporomycetidae</taxon>
        <taxon>Pleosporales</taxon>
        <taxon>Massarineae</taxon>
        <taxon>Massarinaceae</taxon>
        <taxon>Byssothecium</taxon>
    </lineage>
</organism>
<dbReference type="EMBL" id="ML977018">
    <property type="protein sequence ID" value="KAF1951300.1"/>
    <property type="molecule type" value="Genomic_DNA"/>
</dbReference>
<evidence type="ECO:0000256" key="1">
    <source>
        <dbReference type="SAM" id="MobiDB-lite"/>
    </source>
</evidence>
<keyword evidence="3" id="KW-1185">Reference proteome</keyword>
<protein>
    <submittedName>
        <fullName evidence="2">Uncharacterized protein</fullName>
    </submittedName>
</protein>